<name>A0ABU8XBU4_9BURK</name>
<evidence type="ECO:0000256" key="5">
    <source>
        <dbReference type="SAM" id="SignalP"/>
    </source>
</evidence>
<evidence type="ECO:0000256" key="4">
    <source>
        <dbReference type="SAM" id="MobiDB-lite"/>
    </source>
</evidence>
<evidence type="ECO:0000256" key="2">
    <source>
        <dbReference type="ARBA" id="ARBA00023136"/>
    </source>
</evidence>
<dbReference type="SUPFAM" id="SSF103088">
    <property type="entry name" value="OmpA-like"/>
    <property type="match status" value="1"/>
</dbReference>
<dbReference type="Pfam" id="PF00691">
    <property type="entry name" value="OmpA"/>
    <property type="match status" value="1"/>
</dbReference>
<evidence type="ECO:0000256" key="1">
    <source>
        <dbReference type="ARBA" id="ARBA00004442"/>
    </source>
</evidence>
<dbReference type="Gene3D" id="3.40.1520.20">
    <property type="match status" value="1"/>
</dbReference>
<proteinExistence type="predicted"/>
<feature type="region of interest" description="Disordered" evidence="4">
    <location>
        <begin position="249"/>
        <end position="272"/>
    </location>
</feature>
<evidence type="ECO:0000259" key="6">
    <source>
        <dbReference type="PROSITE" id="PS51123"/>
    </source>
</evidence>
<reference evidence="7 8" key="1">
    <citation type="submission" date="2024-03" db="EMBL/GenBank/DDBJ databases">
        <title>Novel species of the genus Variovorax.</title>
        <authorList>
            <person name="Liu Q."/>
            <person name="Xin Y.-H."/>
        </authorList>
    </citation>
    <scope>NUCLEOTIDE SEQUENCE [LARGE SCALE GENOMIC DNA]</scope>
    <source>
        <strain evidence="7 8">KACC 18901</strain>
    </source>
</reference>
<sequence>MRKLNIASLRVLAGAGLLALSALSQAQAPAGAPTSAQGANIESQGGGAGKTEQVVAGGQVPDEATRVAVIAALRQVYGAANVVDRIEVVSSVGTPANWSANIQKLLNPSLKQIHRGQLQIQGTQITAQGEVGNEALRQKIVGDMASALNPTYTIKNSLRVPVSEQVVVDQVLGNRIVEFEVGSATLTAKGRAILDEMATALAKLSNKSVAIIGHTDNSGNRSSNLALSQARAEAVKGYLVGKGIDPASMSTSGVGPDHPVAGNDSEAGRARNRRIEFRVGR</sequence>
<evidence type="ECO:0000313" key="7">
    <source>
        <dbReference type="EMBL" id="MEJ8857263.1"/>
    </source>
</evidence>
<dbReference type="InterPro" id="IPR006664">
    <property type="entry name" value="OMP_bac"/>
</dbReference>
<feature type="chain" id="PRO_5045215841" evidence="5">
    <location>
        <begin position="27"/>
        <end position="281"/>
    </location>
</feature>
<gene>
    <name evidence="7" type="ORF">WKW79_21990</name>
</gene>
<dbReference type="Gene3D" id="3.30.1330.60">
    <property type="entry name" value="OmpA-like domain"/>
    <property type="match status" value="1"/>
</dbReference>
<keyword evidence="2 3" id="KW-0472">Membrane</keyword>
<feature type="signal peptide" evidence="5">
    <location>
        <begin position="1"/>
        <end position="26"/>
    </location>
</feature>
<dbReference type="InterPro" id="IPR036737">
    <property type="entry name" value="OmpA-like_sf"/>
</dbReference>
<dbReference type="EMBL" id="JBBKZS010000010">
    <property type="protein sequence ID" value="MEJ8857263.1"/>
    <property type="molecule type" value="Genomic_DNA"/>
</dbReference>
<evidence type="ECO:0000313" key="8">
    <source>
        <dbReference type="Proteomes" id="UP001367030"/>
    </source>
</evidence>
<dbReference type="InterPro" id="IPR006665">
    <property type="entry name" value="OmpA-like"/>
</dbReference>
<dbReference type="PRINTS" id="PR01021">
    <property type="entry name" value="OMPADOMAIN"/>
</dbReference>
<feature type="region of interest" description="Disordered" evidence="4">
    <location>
        <begin position="31"/>
        <end position="56"/>
    </location>
</feature>
<comment type="caution">
    <text evidence="7">The sequence shown here is derived from an EMBL/GenBank/DDBJ whole genome shotgun (WGS) entry which is preliminary data.</text>
</comment>
<dbReference type="PANTHER" id="PTHR30329">
    <property type="entry name" value="STATOR ELEMENT OF FLAGELLAR MOTOR COMPLEX"/>
    <property type="match status" value="1"/>
</dbReference>
<keyword evidence="5" id="KW-0732">Signal</keyword>
<dbReference type="Proteomes" id="UP001367030">
    <property type="component" value="Unassembled WGS sequence"/>
</dbReference>
<organism evidence="7 8">
    <name type="scientific">Variovorax robiniae</name>
    <dbReference type="NCBI Taxonomy" id="1836199"/>
    <lineage>
        <taxon>Bacteria</taxon>
        <taxon>Pseudomonadati</taxon>
        <taxon>Pseudomonadota</taxon>
        <taxon>Betaproteobacteria</taxon>
        <taxon>Burkholderiales</taxon>
        <taxon>Comamonadaceae</taxon>
        <taxon>Variovorax</taxon>
    </lineage>
</organism>
<evidence type="ECO:0000256" key="3">
    <source>
        <dbReference type="PROSITE-ProRule" id="PRU00473"/>
    </source>
</evidence>
<keyword evidence="8" id="KW-1185">Reference proteome</keyword>
<dbReference type="RefSeq" id="WP_340337337.1">
    <property type="nucleotide sequence ID" value="NZ_JBBKZS010000010.1"/>
</dbReference>
<dbReference type="CDD" id="cd07185">
    <property type="entry name" value="OmpA_C-like"/>
    <property type="match status" value="1"/>
</dbReference>
<dbReference type="InterPro" id="IPR050330">
    <property type="entry name" value="Bact_OuterMem_StrucFunc"/>
</dbReference>
<feature type="domain" description="OmpA-like" evidence="6">
    <location>
        <begin position="166"/>
        <end position="281"/>
    </location>
</feature>
<feature type="compositionally biased region" description="Polar residues" evidence="4">
    <location>
        <begin position="34"/>
        <end position="43"/>
    </location>
</feature>
<dbReference type="PANTHER" id="PTHR30329:SF20">
    <property type="entry name" value="EXPORTED PROTEIN"/>
    <property type="match status" value="1"/>
</dbReference>
<protein>
    <submittedName>
        <fullName evidence="7">OmpA family protein</fullName>
    </submittedName>
</protein>
<comment type="subcellular location">
    <subcellularLocation>
        <location evidence="1">Cell outer membrane</location>
    </subcellularLocation>
</comment>
<accession>A0ABU8XBU4</accession>
<dbReference type="PROSITE" id="PS51123">
    <property type="entry name" value="OMPA_2"/>
    <property type="match status" value="1"/>
</dbReference>